<keyword evidence="1" id="KW-0808">Transferase</keyword>
<evidence type="ECO:0000256" key="1">
    <source>
        <dbReference type="ARBA" id="ARBA00022679"/>
    </source>
</evidence>
<protein>
    <submittedName>
        <fullName evidence="4">GNAT family N-acetyltransferase</fullName>
    </submittedName>
</protein>
<dbReference type="SUPFAM" id="SSF55729">
    <property type="entry name" value="Acyl-CoA N-acyltransferases (Nat)"/>
    <property type="match status" value="1"/>
</dbReference>
<dbReference type="Proteomes" id="UP001064896">
    <property type="component" value="Chromosome"/>
</dbReference>
<evidence type="ECO:0000313" key="4">
    <source>
        <dbReference type="EMBL" id="BCD87158.1"/>
    </source>
</evidence>
<dbReference type="InterPro" id="IPR000182">
    <property type="entry name" value="GNAT_dom"/>
</dbReference>
<gene>
    <name evidence="4" type="ORF">PSm6_35650</name>
</gene>
<evidence type="ECO:0000256" key="2">
    <source>
        <dbReference type="ARBA" id="ARBA00023315"/>
    </source>
</evidence>
<dbReference type="Gene3D" id="3.40.630.30">
    <property type="match status" value="1"/>
</dbReference>
<evidence type="ECO:0000313" key="5">
    <source>
        <dbReference type="Proteomes" id="UP001064896"/>
    </source>
</evidence>
<dbReference type="Pfam" id="PF00583">
    <property type="entry name" value="Acetyltransf_1"/>
    <property type="match status" value="1"/>
</dbReference>
<keyword evidence="2" id="KW-0012">Acyltransferase</keyword>
<proteinExistence type="predicted"/>
<feature type="domain" description="N-acetyltransferase" evidence="3">
    <location>
        <begin position="7"/>
        <end position="172"/>
    </location>
</feature>
<organism evidence="4 5">
    <name type="scientific">Pseudomonas solani</name>
    <dbReference type="NCBI Taxonomy" id="2731552"/>
    <lineage>
        <taxon>Bacteria</taxon>
        <taxon>Pseudomonadati</taxon>
        <taxon>Pseudomonadota</taxon>
        <taxon>Gammaproteobacteria</taxon>
        <taxon>Pseudomonadales</taxon>
        <taxon>Pseudomonadaceae</taxon>
        <taxon>Pseudomonas</taxon>
    </lineage>
</organism>
<dbReference type="PROSITE" id="PS51186">
    <property type="entry name" value="GNAT"/>
    <property type="match status" value="1"/>
</dbReference>
<keyword evidence="5" id="KW-1185">Reference proteome</keyword>
<sequence>MSLDDGVQLRTARAGDIEAMAAFIFEHGPNPWNFLPEDEVHEHLAGIADGRVQALLAEERGLLAGFITFYFSTGFAEHQEAGRGDSSRAYVCEAVVHRELAGRGLGSRMLRAVVERLAEQGVGDVYIERHEENAGSAGMMRKAGFREVRTFDDPQRRATGSRRTTLCHLRLD</sequence>
<accession>A0ABM7LC87</accession>
<reference evidence="4" key="1">
    <citation type="submission" date="2020-05" db="EMBL/GenBank/DDBJ databases">
        <title>Complete genome sequence of Pseudomonas sp. Sm006.</title>
        <authorList>
            <person name="Takeuchi K."/>
            <person name="Someya N."/>
        </authorList>
    </citation>
    <scope>NUCLEOTIDE SEQUENCE</scope>
    <source>
        <strain evidence="4">Sm006</strain>
    </source>
</reference>
<dbReference type="EMBL" id="AP023081">
    <property type="protein sequence ID" value="BCD87158.1"/>
    <property type="molecule type" value="Genomic_DNA"/>
</dbReference>
<dbReference type="CDD" id="cd04301">
    <property type="entry name" value="NAT_SF"/>
    <property type="match status" value="1"/>
</dbReference>
<evidence type="ECO:0000259" key="3">
    <source>
        <dbReference type="PROSITE" id="PS51186"/>
    </source>
</evidence>
<dbReference type="InterPro" id="IPR050832">
    <property type="entry name" value="Bact_Acetyltransf"/>
</dbReference>
<dbReference type="InterPro" id="IPR016181">
    <property type="entry name" value="Acyl_CoA_acyltransferase"/>
</dbReference>
<name>A0ABM7LC87_9PSED</name>
<dbReference type="PANTHER" id="PTHR43877">
    <property type="entry name" value="AMINOALKYLPHOSPHONATE N-ACETYLTRANSFERASE-RELATED-RELATED"/>
    <property type="match status" value="1"/>
</dbReference>